<comment type="caution">
    <text evidence="1">The sequence shown here is derived from an EMBL/GenBank/DDBJ whole genome shotgun (WGS) entry which is preliminary data.</text>
</comment>
<sequence length="99" mass="11054">MVNLLHQIHSVNDFICRGSLTTFQNIIFYSDKQQNSGCIAPSTKLSAYVSKIYLVYSSIYVLLSGVVNSEDSESRLNSIPLNPSSRYPGRAVYPEELFG</sequence>
<dbReference type="Proteomes" id="UP001054945">
    <property type="component" value="Unassembled WGS sequence"/>
</dbReference>
<dbReference type="AlphaFoldDB" id="A0AAV4MK54"/>
<organism evidence="1 2">
    <name type="scientific">Caerostris extrusa</name>
    <name type="common">Bark spider</name>
    <name type="synonym">Caerostris bankana</name>
    <dbReference type="NCBI Taxonomy" id="172846"/>
    <lineage>
        <taxon>Eukaryota</taxon>
        <taxon>Metazoa</taxon>
        <taxon>Ecdysozoa</taxon>
        <taxon>Arthropoda</taxon>
        <taxon>Chelicerata</taxon>
        <taxon>Arachnida</taxon>
        <taxon>Araneae</taxon>
        <taxon>Araneomorphae</taxon>
        <taxon>Entelegynae</taxon>
        <taxon>Araneoidea</taxon>
        <taxon>Araneidae</taxon>
        <taxon>Caerostris</taxon>
    </lineage>
</organism>
<evidence type="ECO:0000313" key="2">
    <source>
        <dbReference type="Proteomes" id="UP001054945"/>
    </source>
</evidence>
<protein>
    <submittedName>
        <fullName evidence="1">Uncharacterized protein</fullName>
    </submittedName>
</protein>
<reference evidence="1 2" key="1">
    <citation type="submission" date="2021-06" db="EMBL/GenBank/DDBJ databases">
        <title>Caerostris extrusa draft genome.</title>
        <authorList>
            <person name="Kono N."/>
            <person name="Arakawa K."/>
        </authorList>
    </citation>
    <scope>NUCLEOTIDE SEQUENCE [LARGE SCALE GENOMIC DNA]</scope>
</reference>
<accession>A0AAV4MK54</accession>
<dbReference type="EMBL" id="BPLR01019797">
    <property type="protein sequence ID" value="GIX71861.1"/>
    <property type="molecule type" value="Genomic_DNA"/>
</dbReference>
<keyword evidence="2" id="KW-1185">Reference proteome</keyword>
<proteinExistence type="predicted"/>
<name>A0AAV4MK54_CAEEX</name>
<evidence type="ECO:0000313" key="1">
    <source>
        <dbReference type="EMBL" id="GIX71861.1"/>
    </source>
</evidence>
<gene>
    <name evidence="1" type="ORF">CEXT_30541</name>
</gene>